<sequence length="200" mass="22698">MKAQEALKFLARQGKFTYKVFLITPTNFAKILKQYRGLKKEVGKALEELKIELATEVEGKKIKTQAEFARLAEEAPITKIVAVILRHAVEGKASDIHIEPTKKQLRIRFRLLGELYSSIFLPFKIHPAVVARIKILSNIRIDESRIPQDGRFSTIINDEQIDFRVSTFPTTLGEKVAIRVLDPSVGLKGFEELGLTKRNI</sequence>
<organism evidence="4">
    <name type="scientific">marine sediment metagenome</name>
    <dbReference type="NCBI Taxonomy" id="412755"/>
    <lineage>
        <taxon>unclassified sequences</taxon>
        <taxon>metagenomes</taxon>
        <taxon>ecological metagenomes</taxon>
    </lineage>
</organism>
<dbReference type="Pfam" id="PF00437">
    <property type="entry name" value="T2SSE"/>
    <property type="match status" value="1"/>
</dbReference>
<dbReference type="EMBL" id="BARS01055576">
    <property type="protein sequence ID" value="GAG47008.1"/>
    <property type="molecule type" value="Genomic_DNA"/>
</dbReference>
<dbReference type="InterPro" id="IPR001482">
    <property type="entry name" value="T2SS/T4SS_dom"/>
</dbReference>
<protein>
    <recommendedName>
        <fullName evidence="3">Bacterial type II secretion system protein E domain-containing protein</fullName>
    </recommendedName>
</protein>
<accession>X0YEA3</accession>
<evidence type="ECO:0000256" key="1">
    <source>
        <dbReference type="ARBA" id="ARBA00022741"/>
    </source>
</evidence>
<dbReference type="InterPro" id="IPR027417">
    <property type="entry name" value="P-loop_NTPase"/>
</dbReference>
<evidence type="ECO:0000256" key="2">
    <source>
        <dbReference type="ARBA" id="ARBA00022840"/>
    </source>
</evidence>
<name>X0YEA3_9ZZZZ</name>
<dbReference type="GO" id="GO:0005524">
    <property type="term" value="F:ATP binding"/>
    <property type="evidence" value="ECO:0007669"/>
    <property type="project" value="UniProtKB-KW"/>
</dbReference>
<evidence type="ECO:0000313" key="4">
    <source>
        <dbReference type="EMBL" id="GAG47008.1"/>
    </source>
</evidence>
<keyword evidence="1" id="KW-0547">Nucleotide-binding</keyword>
<gene>
    <name evidence="4" type="ORF">S01H1_82031</name>
</gene>
<feature type="non-terminal residue" evidence="4">
    <location>
        <position position="200"/>
    </location>
</feature>
<dbReference type="PANTHER" id="PTHR30258">
    <property type="entry name" value="TYPE II SECRETION SYSTEM PROTEIN GSPE-RELATED"/>
    <property type="match status" value="1"/>
</dbReference>
<feature type="domain" description="Bacterial type II secretion system protein E" evidence="3">
    <location>
        <begin position="72"/>
        <end position="198"/>
    </location>
</feature>
<dbReference type="Gene3D" id="3.30.450.90">
    <property type="match status" value="1"/>
</dbReference>
<reference evidence="4" key="1">
    <citation type="journal article" date="2014" name="Front. Microbiol.">
        <title>High frequency of phylogenetically diverse reductive dehalogenase-homologous genes in deep subseafloor sedimentary metagenomes.</title>
        <authorList>
            <person name="Kawai M."/>
            <person name="Futagami T."/>
            <person name="Toyoda A."/>
            <person name="Takaki Y."/>
            <person name="Nishi S."/>
            <person name="Hori S."/>
            <person name="Arai W."/>
            <person name="Tsubouchi T."/>
            <person name="Morono Y."/>
            <person name="Uchiyama I."/>
            <person name="Ito T."/>
            <person name="Fujiyama A."/>
            <person name="Inagaki F."/>
            <person name="Takami H."/>
        </authorList>
    </citation>
    <scope>NUCLEOTIDE SEQUENCE</scope>
    <source>
        <strain evidence="4">Expedition CK06-06</strain>
    </source>
</reference>
<dbReference type="PANTHER" id="PTHR30258:SF1">
    <property type="entry name" value="PROTEIN TRANSPORT PROTEIN HOFB HOMOLOG"/>
    <property type="match status" value="1"/>
</dbReference>
<evidence type="ECO:0000259" key="3">
    <source>
        <dbReference type="Pfam" id="PF00437"/>
    </source>
</evidence>
<dbReference type="GO" id="GO:0016887">
    <property type="term" value="F:ATP hydrolysis activity"/>
    <property type="evidence" value="ECO:0007669"/>
    <property type="project" value="TreeGrafter"/>
</dbReference>
<dbReference type="GO" id="GO:0005886">
    <property type="term" value="C:plasma membrane"/>
    <property type="evidence" value="ECO:0007669"/>
    <property type="project" value="TreeGrafter"/>
</dbReference>
<comment type="caution">
    <text evidence="4">The sequence shown here is derived from an EMBL/GenBank/DDBJ whole genome shotgun (WGS) entry which is preliminary data.</text>
</comment>
<keyword evidence="2" id="KW-0067">ATP-binding</keyword>
<dbReference type="AlphaFoldDB" id="X0YEA3"/>
<dbReference type="SUPFAM" id="SSF52540">
    <property type="entry name" value="P-loop containing nucleoside triphosphate hydrolases"/>
    <property type="match status" value="1"/>
</dbReference>
<proteinExistence type="predicted"/>